<name>A0A1F5CB29_9BACT</name>
<gene>
    <name evidence="2" type="ORF">A3I30_02545</name>
</gene>
<evidence type="ECO:0000256" key="1">
    <source>
        <dbReference type="SAM" id="Phobius"/>
    </source>
</evidence>
<dbReference type="AlphaFoldDB" id="A0A1F5CB29"/>
<feature type="transmembrane region" description="Helical" evidence="1">
    <location>
        <begin position="91"/>
        <end position="109"/>
    </location>
</feature>
<evidence type="ECO:0000313" key="3">
    <source>
        <dbReference type="Proteomes" id="UP000177197"/>
    </source>
</evidence>
<proteinExistence type="predicted"/>
<organism evidence="2 3">
    <name type="scientific">Candidatus Azambacteria bacterium RIFCSPLOWO2_02_FULL_44_14</name>
    <dbReference type="NCBI Taxonomy" id="1797306"/>
    <lineage>
        <taxon>Bacteria</taxon>
        <taxon>Candidatus Azamiibacteriota</taxon>
    </lineage>
</organism>
<dbReference type="Proteomes" id="UP000177197">
    <property type="component" value="Unassembled WGS sequence"/>
</dbReference>
<keyword evidence="1" id="KW-0472">Membrane</keyword>
<comment type="caution">
    <text evidence="2">The sequence shown here is derived from an EMBL/GenBank/DDBJ whole genome shotgun (WGS) entry which is preliminary data.</text>
</comment>
<keyword evidence="1" id="KW-1133">Transmembrane helix</keyword>
<evidence type="ECO:0000313" key="2">
    <source>
        <dbReference type="EMBL" id="OGD40080.1"/>
    </source>
</evidence>
<keyword evidence="1" id="KW-0812">Transmembrane</keyword>
<protein>
    <submittedName>
        <fullName evidence="2">Uncharacterized protein</fullName>
    </submittedName>
</protein>
<accession>A0A1F5CB29</accession>
<sequence length="166" mass="18731">MDKSGSENWAALSNSFARLLHVLTAITSKKYKERIRCDKEFEGQNEFVQFLLPDKFGKETLGIDKTLFRRKISSNKDAYDNQTGGFPMKRFGILAAFAVLLISGCRVAIQPVIYPAPTHPPVIVVPSPPPVVGTPRWIPGHFESRCYTRPGGHTYCPRTWVPSHWE</sequence>
<reference evidence="2 3" key="1">
    <citation type="journal article" date="2016" name="Nat. Commun.">
        <title>Thousands of microbial genomes shed light on interconnected biogeochemical processes in an aquifer system.</title>
        <authorList>
            <person name="Anantharaman K."/>
            <person name="Brown C.T."/>
            <person name="Hug L.A."/>
            <person name="Sharon I."/>
            <person name="Castelle C.J."/>
            <person name="Probst A.J."/>
            <person name="Thomas B.C."/>
            <person name="Singh A."/>
            <person name="Wilkins M.J."/>
            <person name="Karaoz U."/>
            <person name="Brodie E.L."/>
            <person name="Williams K.H."/>
            <person name="Hubbard S.S."/>
            <person name="Banfield J.F."/>
        </authorList>
    </citation>
    <scope>NUCLEOTIDE SEQUENCE [LARGE SCALE GENOMIC DNA]</scope>
</reference>
<dbReference type="EMBL" id="MEYV01000013">
    <property type="protein sequence ID" value="OGD40080.1"/>
    <property type="molecule type" value="Genomic_DNA"/>
</dbReference>